<dbReference type="InterPro" id="IPR009061">
    <property type="entry name" value="DNA-bd_dom_put_sf"/>
</dbReference>
<reference evidence="2 3" key="1">
    <citation type="submission" date="2021-03" db="EMBL/GenBank/DDBJ databases">
        <title>Enterococcal diversity collection.</title>
        <authorList>
            <person name="Gilmore M.S."/>
            <person name="Schwartzman J."/>
            <person name="Van Tyne D."/>
            <person name="Martin M."/>
            <person name="Earl A.M."/>
            <person name="Manson A.L."/>
            <person name="Straub T."/>
            <person name="Salamzade R."/>
            <person name="Saavedra J."/>
            <person name="Lebreton F."/>
            <person name="Prichula J."/>
            <person name="Schaufler K."/>
            <person name="Gaca A."/>
            <person name="Sgardioli B."/>
            <person name="Wagenaar J."/>
            <person name="Strong T."/>
        </authorList>
    </citation>
    <scope>NUCLEOTIDE SEQUENCE [LARGE SCALE GENOMIC DNA]</scope>
    <source>
        <strain evidence="2 3">DIV0080</strain>
    </source>
</reference>
<proteinExistence type="predicted"/>
<dbReference type="Proteomes" id="UP000664857">
    <property type="component" value="Unassembled WGS sequence"/>
</dbReference>
<gene>
    <name evidence="2" type="ORF">DOK76_05180</name>
</gene>
<dbReference type="EMBL" id="JAFLVX010000015">
    <property type="protein sequence ID" value="MBO0476453.1"/>
    <property type="molecule type" value="Genomic_DNA"/>
</dbReference>
<dbReference type="RefSeq" id="WP_206965467.1">
    <property type="nucleotide sequence ID" value="NZ_JAFLVX010000015.1"/>
</dbReference>
<dbReference type="InterPro" id="IPR000551">
    <property type="entry name" value="MerR-type_HTH_dom"/>
</dbReference>
<accession>A0ABS3HRQ8</accession>
<sequence>MQIGQFITEMKTTKETVRYYIDEQLLAPEKMNGRYEFTKIEQNEFENIRELRDMGLPIRIIKQIKTNKDFCGTKRQWESNLTIIDTELSRVELELEKLNNEKLALIFVREALKSRL</sequence>
<evidence type="ECO:0000313" key="2">
    <source>
        <dbReference type="EMBL" id="MBO0476453.1"/>
    </source>
</evidence>
<evidence type="ECO:0000259" key="1">
    <source>
        <dbReference type="Pfam" id="PF13411"/>
    </source>
</evidence>
<feature type="domain" description="HTH merR-type" evidence="1">
    <location>
        <begin position="1"/>
        <end position="65"/>
    </location>
</feature>
<dbReference type="Pfam" id="PF13411">
    <property type="entry name" value="MerR_1"/>
    <property type="match status" value="1"/>
</dbReference>
<evidence type="ECO:0000313" key="3">
    <source>
        <dbReference type="Proteomes" id="UP000664857"/>
    </source>
</evidence>
<protein>
    <submittedName>
        <fullName evidence="2">MerR family transcriptional regulator</fullName>
    </submittedName>
</protein>
<dbReference type="Gene3D" id="1.10.1660.10">
    <property type="match status" value="1"/>
</dbReference>
<keyword evidence="3" id="KW-1185">Reference proteome</keyword>
<organism evidence="2 3">
    <name type="scientific">Candidatus Vagococcus giribetii</name>
    <dbReference type="NCBI Taxonomy" id="2230876"/>
    <lineage>
        <taxon>Bacteria</taxon>
        <taxon>Bacillati</taxon>
        <taxon>Bacillota</taxon>
        <taxon>Bacilli</taxon>
        <taxon>Lactobacillales</taxon>
        <taxon>Enterococcaceae</taxon>
        <taxon>Vagococcus</taxon>
    </lineage>
</organism>
<comment type="caution">
    <text evidence="2">The sequence shown here is derived from an EMBL/GenBank/DDBJ whole genome shotgun (WGS) entry which is preliminary data.</text>
</comment>
<dbReference type="SUPFAM" id="SSF46955">
    <property type="entry name" value="Putative DNA-binding domain"/>
    <property type="match status" value="1"/>
</dbReference>
<name>A0ABS3HRQ8_9ENTE</name>